<sequence length="102" mass="11651">MVCKVVPQWQREKDNTMHKRYYLQQPWIALALWAIAVPAIITSWFAFPAVNATPWKDLLVAVCLLSAVVIAGRYPIHIRYHTKVSITSIPLYLLAVLLQPPL</sequence>
<gene>
    <name evidence="2" type="ORF">AVDCRST_MAG93-4284</name>
</gene>
<accession>A0A6J4K626</accession>
<reference evidence="2" key="1">
    <citation type="submission" date="2020-02" db="EMBL/GenBank/DDBJ databases">
        <authorList>
            <person name="Meier V. D."/>
        </authorList>
    </citation>
    <scope>NUCLEOTIDE SEQUENCE</scope>
    <source>
        <strain evidence="2">AVDCRST_MAG93</strain>
    </source>
</reference>
<evidence type="ECO:0000256" key="1">
    <source>
        <dbReference type="SAM" id="Phobius"/>
    </source>
</evidence>
<organism evidence="2">
    <name type="scientific">uncultured Chloroflexia bacterium</name>
    <dbReference type="NCBI Taxonomy" id="1672391"/>
    <lineage>
        <taxon>Bacteria</taxon>
        <taxon>Bacillati</taxon>
        <taxon>Chloroflexota</taxon>
        <taxon>Chloroflexia</taxon>
        <taxon>environmental samples</taxon>
    </lineage>
</organism>
<evidence type="ECO:0000313" key="2">
    <source>
        <dbReference type="EMBL" id="CAA9296324.1"/>
    </source>
</evidence>
<feature type="transmembrane region" description="Helical" evidence="1">
    <location>
        <begin position="27"/>
        <end position="46"/>
    </location>
</feature>
<keyword evidence="1" id="KW-1133">Transmembrane helix</keyword>
<feature type="non-terminal residue" evidence="2">
    <location>
        <position position="102"/>
    </location>
</feature>
<keyword evidence="1" id="KW-0472">Membrane</keyword>
<dbReference type="AlphaFoldDB" id="A0A6J4K626"/>
<proteinExistence type="predicted"/>
<keyword evidence="1" id="KW-0812">Transmembrane</keyword>
<feature type="transmembrane region" description="Helical" evidence="1">
    <location>
        <begin position="58"/>
        <end position="76"/>
    </location>
</feature>
<name>A0A6J4K626_9CHLR</name>
<dbReference type="EMBL" id="CADCTR010001443">
    <property type="protein sequence ID" value="CAA9296324.1"/>
    <property type="molecule type" value="Genomic_DNA"/>
</dbReference>
<protein>
    <submittedName>
        <fullName evidence="2">Uncharacterized protein</fullName>
    </submittedName>
</protein>